<keyword evidence="3" id="KW-1185">Reference proteome</keyword>
<sequence>MLFYLHQSPCYVPPTQTDISSTKASNEVIKRPTGPNPVSPSDIASLPDGSISPGGQELGNPDAFEAQETKESLLRPSMP</sequence>
<evidence type="ECO:0000256" key="1">
    <source>
        <dbReference type="SAM" id="MobiDB-lite"/>
    </source>
</evidence>
<organism evidence="2 3">
    <name type="scientific">Protopolystoma xenopodis</name>
    <dbReference type="NCBI Taxonomy" id="117903"/>
    <lineage>
        <taxon>Eukaryota</taxon>
        <taxon>Metazoa</taxon>
        <taxon>Spiralia</taxon>
        <taxon>Lophotrochozoa</taxon>
        <taxon>Platyhelminthes</taxon>
        <taxon>Monogenea</taxon>
        <taxon>Polyopisthocotylea</taxon>
        <taxon>Polystomatidea</taxon>
        <taxon>Polystomatidae</taxon>
        <taxon>Protopolystoma</taxon>
    </lineage>
</organism>
<comment type="caution">
    <text evidence="2">The sequence shown here is derived from an EMBL/GenBank/DDBJ whole genome shotgun (WGS) entry which is preliminary data.</text>
</comment>
<feature type="compositionally biased region" description="Polar residues" evidence="1">
    <location>
        <begin position="14"/>
        <end position="25"/>
    </location>
</feature>
<dbReference type="Proteomes" id="UP000784294">
    <property type="component" value="Unassembled WGS sequence"/>
</dbReference>
<feature type="region of interest" description="Disordered" evidence="1">
    <location>
        <begin position="13"/>
        <end position="79"/>
    </location>
</feature>
<name>A0A448WPK3_9PLAT</name>
<evidence type="ECO:0000313" key="3">
    <source>
        <dbReference type="Proteomes" id="UP000784294"/>
    </source>
</evidence>
<gene>
    <name evidence="2" type="ORF">PXEA_LOCUS10412</name>
</gene>
<dbReference type="AlphaFoldDB" id="A0A448WPK3"/>
<proteinExistence type="predicted"/>
<accession>A0A448WPK3</accession>
<reference evidence="2" key="1">
    <citation type="submission" date="2018-11" db="EMBL/GenBank/DDBJ databases">
        <authorList>
            <consortium name="Pathogen Informatics"/>
        </authorList>
    </citation>
    <scope>NUCLEOTIDE SEQUENCE</scope>
</reference>
<dbReference type="EMBL" id="CAAALY010030544">
    <property type="protein sequence ID" value="VEL16972.1"/>
    <property type="molecule type" value="Genomic_DNA"/>
</dbReference>
<evidence type="ECO:0000313" key="2">
    <source>
        <dbReference type="EMBL" id="VEL16972.1"/>
    </source>
</evidence>
<protein>
    <submittedName>
        <fullName evidence="2">Uncharacterized protein</fullName>
    </submittedName>
</protein>